<dbReference type="OrthoDB" id="9849423at2"/>
<gene>
    <name evidence="1" type="ORF">DKW60_15200</name>
</gene>
<dbReference type="EMBL" id="QGKM01000046">
    <property type="protein sequence ID" value="PWQ95423.1"/>
    <property type="molecule type" value="Genomic_DNA"/>
</dbReference>
<keyword evidence="2" id="KW-1185">Reference proteome</keyword>
<organism evidence="1 2">
    <name type="scientific">Leucothrix pacifica</name>
    <dbReference type="NCBI Taxonomy" id="1247513"/>
    <lineage>
        <taxon>Bacteria</taxon>
        <taxon>Pseudomonadati</taxon>
        <taxon>Pseudomonadota</taxon>
        <taxon>Gammaproteobacteria</taxon>
        <taxon>Thiotrichales</taxon>
        <taxon>Thiotrichaceae</taxon>
        <taxon>Leucothrix</taxon>
    </lineage>
</organism>
<reference evidence="1 2" key="1">
    <citation type="submission" date="2018-05" db="EMBL/GenBank/DDBJ databases">
        <title>Leucothrix arctica sp. nov., isolated from Arctic seawater.</title>
        <authorList>
            <person name="Choi A."/>
            <person name="Baek K."/>
        </authorList>
    </citation>
    <scope>NUCLEOTIDE SEQUENCE [LARGE SCALE GENOMIC DNA]</scope>
    <source>
        <strain evidence="1 2">JCM 18388</strain>
    </source>
</reference>
<evidence type="ECO:0000313" key="1">
    <source>
        <dbReference type="EMBL" id="PWQ95423.1"/>
    </source>
</evidence>
<evidence type="ECO:0000313" key="2">
    <source>
        <dbReference type="Proteomes" id="UP000245539"/>
    </source>
</evidence>
<accession>A0A317CDK4</accession>
<dbReference type="AlphaFoldDB" id="A0A317CDK4"/>
<comment type="caution">
    <text evidence="1">The sequence shown here is derived from an EMBL/GenBank/DDBJ whole genome shotgun (WGS) entry which is preliminary data.</text>
</comment>
<dbReference type="Proteomes" id="UP000245539">
    <property type="component" value="Unassembled WGS sequence"/>
</dbReference>
<protein>
    <submittedName>
        <fullName evidence="1">Uncharacterized protein</fullName>
    </submittedName>
</protein>
<proteinExistence type="predicted"/>
<sequence>MVLLVSAACQAEPNDDLSVLLEKISSEMSIKNQKRDDLDLQTNAAYMAKFGHEIEPFFDSDAINIVVHLKSRIGNLDCSDVALNDLETLHIIFKNFKYLDDMCLSEFDLERDIDFLSLYSSDASLVALLEKYDSMKGILPISERELYDMAFIYCGKQVLNFLEQRDVTEGVVFDQADFELRESSELHSCI</sequence>
<name>A0A317CDK4_9GAMM</name>